<reference evidence="8" key="1">
    <citation type="journal article" date="2022" name="Front. Genet.">
        <title>Chromosome-Scale Assembly of the Dendrobium nobile Genome Provides Insights Into the Molecular Mechanism of the Biosynthesis of the Medicinal Active Ingredient of Dendrobium.</title>
        <authorList>
            <person name="Xu Q."/>
            <person name="Niu S.-C."/>
            <person name="Li K.-L."/>
            <person name="Zheng P.-J."/>
            <person name="Zhang X.-J."/>
            <person name="Jia Y."/>
            <person name="Liu Y."/>
            <person name="Niu Y.-X."/>
            <person name="Yu L.-H."/>
            <person name="Chen D.-F."/>
            <person name="Zhang G.-Q."/>
        </authorList>
    </citation>
    <scope>NUCLEOTIDE SEQUENCE</scope>
    <source>
        <tissue evidence="8">Leaf</tissue>
    </source>
</reference>
<evidence type="ECO:0000313" key="9">
    <source>
        <dbReference type="Proteomes" id="UP000829196"/>
    </source>
</evidence>
<dbReference type="Proteomes" id="UP000829196">
    <property type="component" value="Unassembled WGS sequence"/>
</dbReference>
<keyword evidence="4" id="KW-0862">Zinc</keyword>
<keyword evidence="2" id="KW-0479">Metal-binding</keyword>
<dbReference type="InterPro" id="IPR012164">
    <property type="entry name" value="Rpa12/Rpb9/Rpc10/TFS"/>
</dbReference>
<dbReference type="InterPro" id="IPR001222">
    <property type="entry name" value="Znf_TFIIS"/>
</dbReference>
<evidence type="ECO:0000256" key="4">
    <source>
        <dbReference type="ARBA" id="ARBA00022833"/>
    </source>
</evidence>
<accession>A0A8T3A2T4</accession>
<evidence type="ECO:0000256" key="2">
    <source>
        <dbReference type="ARBA" id="ARBA00022723"/>
    </source>
</evidence>
<sequence>MNPVKFCPECNNLLYPFEYRELRTFCFFCPTCYHQETIHLSMYEQPQVLQDAYANRTLPRAWGVECPVCHYPEVVFFLTKTREAMALTFACCSQSCGRNFKERVRITI</sequence>
<keyword evidence="5" id="KW-0804">Transcription</keyword>
<dbReference type="AlphaFoldDB" id="A0A8T3A2T4"/>
<evidence type="ECO:0000256" key="5">
    <source>
        <dbReference type="ARBA" id="ARBA00023163"/>
    </source>
</evidence>
<dbReference type="GO" id="GO:0001193">
    <property type="term" value="P:maintenance of transcriptional fidelity during transcription elongation by RNA polymerase II"/>
    <property type="evidence" value="ECO:0007669"/>
    <property type="project" value="TreeGrafter"/>
</dbReference>
<dbReference type="SMR" id="A0A8T3A2T4"/>
<dbReference type="GO" id="GO:0005665">
    <property type="term" value="C:RNA polymerase II, core complex"/>
    <property type="evidence" value="ECO:0007669"/>
    <property type="project" value="TreeGrafter"/>
</dbReference>
<dbReference type="GO" id="GO:0006367">
    <property type="term" value="P:transcription initiation at RNA polymerase II promoter"/>
    <property type="evidence" value="ECO:0007669"/>
    <property type="project" value="TreeGrafter"/>
</dbReference>
<comment type="caution">
    <text evidence="8">The sequence shown here is derived from an EMBL/GenBank/DDBJ whole genome shotgun (WGS) entry which is preliminary data.</text>
</comment>
<dbReference type="PANTHER" id="PTHR11239">
    <property type="entry name" value="DNA-DIRECTED RNA POLYMERASE"/>
    <property type="match status" value="1"/>
</dbReference>
<protein>
    <recommendedName>
        <fullName evidence="7">TFIIS-type domain-containing protein</fullName>
    </recommendedName>
</protein>
<proteinExistence type="inferred from homology"/>
<name>A0A8T3A2T4_DENNO</name>
<evidence type="ECO:0000256" key="3">
    <source>
        <dbReference type="ARBA" id="ARBA00022771"/>
    </source>
</evidence>
<evidence type="ECO:0000256" key="6">
    <source>
        <dbReference type="PROSITE-ProRule" id="PRU00472"/>
    </source>
</evidence>
<dbReference type="OrthoDB" id="722055at2759"/>
<dbReference type="GO" id="GO:0003676">
    <property type="term" value="F:nucleic acid binding"/>
    <property type="evidence" value="ECO:0007669"/>
    <property type="project" value="InterPro"/>
</dbReference>
<gene>
    <name evidence="8" type="ORF">KFK09_028230</name>
</gene>
<dbReference type="GO" id="GO:0006283">
    <property type="term" value="P:transcription-coupled nucleotide-excision repair"/>
    <property type="evidence" value="ECO:0007669"/>
    <property type="project" value="TreeGrafter"/>
</dbReference>
<dbReference type="Gene3D" id="2.20.25.10">
    <property type="match status" value="2"/>
</dbReference>
<evidence type="ECO:0000313" key="8">
    <source>
        <dbReference type="EMBL" id="KAI0488399.1"/>
    </source>
</evidence>
<dbReference type="InterPro" id="IPR019761">
    <property type="entry name" value="DNA-dir_RNA_pol-M_15_CS"/>
</dbReference>
<dbReference type="EMBL" id="JAGYWB010000019">
    <property type="protein sequence ID" value="KAI0488399.1"/>
    <property type="molecule type" value="Genomic_DNA"/>
</dbReference>
<organism evidence="8 9">
    <name type="scientific">Dendrobium nobile</name>
    <name type="common">Orchid</name>
    <dbReference type="NCBI Taxonomy" id="94219"/>
    <lineage>
        <taxon>Eukaryota</taxon>
        <taxon>Viridiplantae</taxon>
        <taxon>Streptophyta</taxon>
        <taxon>Embryophyta</taxon>
        <taxon>Tracheophyta</taxon>
        <taxon>Spermatophyta</taxon>
        <taxon>Magnoliopsida</taxon>
        <taxon>Liliopsida</taxon>
        <taxon>Asparagales</taxon>
        <taxon>Orchidaceae</taxon>
        <taxon>Epidendroideae</taxon>
        <taxon>Malaxideae</taxon>
        <taxon>Dendrobiinae</taxon>
        <taxon>Dendrobium</taxon>
    </lineage>
</organism>
<dbReference type="PANTHER" id="PTHR11239:SF1">
    <property type="entry name" value="DNA-DIRECTED RNA POLYMERASE II SUBUNIT RPB9"/>
    <property type="match status" value="1"/>
</dbReference>
<keyword evidence="3 6" id="KW-0863">Zinc-finger</keyword>
<evidence type="ECO:0000259" key="7">
    <source>
        <dbReference type="PROSITE" id="PS51133"/>
    </source>
</evidence>
<feature type="domain" description="TFIIS-type" evidence="7">
    <location>
        <begin position="62"/>
        <end position="101"/>
    </location>
</feature>
<dbReference type="GO" id="GO:0008270">
    <property type="term" value="F:zinc ion binding"/>
    <property type="evidence" value="ECO:0007669"/>
    <property type="project" value="UniProtKB-KW"/>
</dbReference>
<evidence type="ECO:0000256" key="1">
    <source>
        <dbReference type="ARBA" id="ARBA00008925"/>
    </source>
</evidence>
<keyword evidence="9" id="KW-1185">Reference proteome</keyword>
<comment type="similarity">
    <text evidence="1">Belongs to the archaeal RpoM/eukaryotic RPA12/RPB9/RPC11 RNA polymerase family.</text>
</comment>
<dbReference type="PROSITE" id="PS51133">
    <property type="entry name" value="ZF_TFIIS_2"/>
    <property type="match status" value="1"/>
</dbReference>
<dbReference type="PROSITE" id="PS01030">
    <property type="entry name" value="RNA_POL_M_15KD"/>
    <property type="match status" value="1"/>
</dbReference>
<dbReference type="SUPFAM" id="SSF57783">
    <property type="entry name" value="Zinc beta-ribbon"/>
    <property type="match status" value="2"/>
</dbReference>
<dbReference type="GO" id="GO:0003899">
    <property type="term" value="F:DNA-directed RNA polymerase activity"/>
    <property type="evidence" value="ECO:0007669"/>
    <property type="project" value="InterPro"/>
</dbReference>